<dbReference type="PANTHER" id="PTHR35218:SF9">
    <property type="entry name" value="ENDONUCLEASE_EXONUCLEASE_PHOSPHATASE DOMAIN-CONTAINING PROTEIN"/>
    <property type="match status" value="1"/>
</dbReference>
<keyword evidence="2" id="KW-1185">Reference proteome</keyword>
<dbReference type="SUPFAM" id="SSF56219">
    <property type="entry name" value="DNase I-like"/>
    <property type="match status" value="1"/>
</dbReference>
<feature type="non-terminal residue" evidence="1">
    <location>
        <position position="1"/>
    </location>
</feature>
<sequence length="110" mass="12378">NCLVWNVRGLNSKAHRNVVRELVAQENISLLSLQETKLEVCPHGLILEMCGTGFNYFFLPATNTCGGILLAWRSNTWAVTNPIMRSHSLTAKVTMLQNDETWWVTSVYGP</sequence>
<protein>
    <recommendedName>
        <fullName evidence="3">Endonuclease/exonuclease/phosphatase domain-containing protein</fullName>
    </recommendedName>
</protein>
<name>A0A8T0NRC1_PANVG</name>
<evidence type="ECO:0000313" key="2">
    <source>
        <dbReference type="Proteomes" id="UP000823388"/>
    </source>
</evidence>
<feature type="non-terminal residue" evidence="1">
    <location>
        <position position="110"/>
    </location>
</feature>
<dbReference type="PANTHER" id="PTHR35218">
    <property type="entry name" value="RNASE H DOMAIN-CONTAINING PROTEIN"/>
    <property type="match status" value="1"/>
</dbReference>
<dbReference type="Gene3D" id="3.60.10.10">
    <property type="entry name" value="Endonuclease/exonuclease/phosphatase"/>
    <property type="match status" value="1"/>
</dbReference>
<dbReference type="InterPro" id="IPR036691">
    <property type="entry name" value="Endo/exonu/phosph_ase_sf"/>
</dbReference>
<evidence type="ECO:0008006" key="3">
    <source>
        <dbReference type="Google" id="ProtNLM"/>
    </source>
</evidence>
<proteinExistence type="predicted"/>
<dbReference type="Proteomes" id="UP000823388">
    <property type="component" value="Chromosome 9K"/>
</dbReference>
<evidence type="ECO:0000313" key="1">
    <source>
        <dbReference type="EMBL" id="KAG2549294.1"/>
    </source>
</evidence>
<comment type="caution">
    <text evidence="1">The sequence shown here is derived from an EMBL/GenBank/DDBJ whole genome shotgun (WGS) entry which is preliminary data.</text>
</comment>
<organism evidence="1 2">
    <name type="scientific">Panicum virgatum</name>
    <name type="common">Blackwell switchgrass</name>
    <dbReference type="NCBI Taxonomy" id="38727"/>
    <lineage>
        <taxon>Eukaryota</taxon>
        <taxon>Viridiplantae</taxon>
        <taxon>Streptophyta</taxon>
        <taxon>Embryophyta</taxon>
        <taxon>Tracheophyta</taxon>
        <taxon>Spermatophyta</taxon>
        <taxon>Magnoliopsida</taxon>
        <taxon>Liliopsida</taxon>
        <taxon>Poales</taxon>
        <taxon>Poaceae</taxon>
        <taxon>PACMAD clade</taxon>
        <taxon>Panicoideae</taxon>
        <taxon>Panicodae</taxon>
        <taxon>Paniceae</taxon>
        <taxon>Panicinae</taxon>
        <taxon>Panicum</taxon>
        <taxon>Panicum sect. Hiantes</taxon>
    </lineage>
</organism>
<dbReference type="EMBL" id="CM029053">
    <property type="protein sequence ID" value="KAG2549294.1"/>
    <property type="molecule type" value="Genomic_DNA"/>
</dbReference>
<accession>A0A8T0NRC1</accession>
<dbReference type="AlphaFoldDB" id="A0A8T0NRC1"/>
<reference evidence="1" key="1">
    <citation type="submission" date="2020-05" db="EMBL/GenBank/DDBJ databases">
        <title>WGS assembly of Panicum virgatum.</title>
        <authorList>
            <person name="Lovell J.T."/>
            <person name="Jenkins J."/>
            <person name="Shu S."/>
            <person name="Juenger T.E."/>
            <person name="Schmutz J."/>
        </authorList>
    </citation>
    <scope>NUCLEOTIDE SEQUENCE</scope>
    <source>
        <strain evidence="1">AP13</strain>
    </source>
</reference>
<gene>
    <name evidence="1" type="ORF">PVAP13_9KG265726</name>
</gene>